<dbReference type="RefSeq" id="WP_269421916.1">
    <property type="nucleotide sequence ID" value="NZ_JAPWGY010000001.1"/>
</dbReference>
<dbReference type="Pfam" id="PF03466">
    <property type="entry name" value="LysR_substrate"/>
    <property type="match status" value="1"/>
</dbReference>
<evidence type="ECO:0000313" key="6">
    <source>
        <dbReference type="EMBL" id="MCZ4279717.1"/>
    </source>
</evidence>
<organism evidence="6 7">
    <name type="scientific">Kiloniella laminariae</name>
    <dbReference type="NCBI Taxonomy" id="454162"/>
    <lineage>
        <taxon>Bacteria</taxon>
        <taxon>Pseudomonadati</taxon>
        <taxon>Pseudomonadota</taxon>
        <taxon>Alphaproteobacteria</taxon>
        <taxon>Rhodospirillales</taxon>
        <taxon>Kiloniellaceae</taxon>
        <taxon>Kiloniella</taxon>
    </lineage>
</organism>
<keyword evidence="4" id="KW-0804">Transcription</keyword>
<dbReference type="PRINTS" id="PR00039">
    <property type="entry name" value="HTHLYSR"/>
</dbReference>
<evidence type="ECO:0000256" key="2">
    <source>
        <dbReference type="ARBA" id="ARBA00023015"/>
    </source>
</evidence>
<dbReference type="InterPro" id="IPR036388">
    <property type="entry name" value="WH-like_DNA-bd_sf"/>
</dbReference>
<comment type="similarity">
    <text evidence="1">Belongs to the LysR transcriptional regulatory family.</text>
</comment>
<feature type="domain" description="HTH lysR-type" evidence="5">
    <location>
        <begin position="1"/>
        <end position="58"/>
    </location>
</feature>
<dbReference type="SUPFAM" id="SSF53850">
    <property type="entry name" value="Periplasmic binding protein-like II"/>
    <property type="match status" value="1"/>
</dbReference>
<name>A0ABT4LI88_9PROT</name>
<dbReference type="EMBL" id="JAPWGY010000001">
    <property type="protein sequence ID" value="MCZ4279717.1"/>
    <property type="molecule type" value="Genomic_DNA"/>
</dbReference>
<evidence type="ECO:0000256" key="3">
    <source>
        <dbReference type="ARBA" id="ARBA00023125"/>
    </source>
</evidence>
<reference evidence="6" key="1">
    <citation type="submission" date="2022-12" db="EMBL/GenBank/DDBJ databases">
        <title>Bacterial isolates from different developmental stages of Nematostella vectensis.</title>
        <authorList>
            <person name="Fraune S."/>
        </authorList>
    </citation>
    <scope>NUCLEOTIDE SEQUENCE</scope>
    <source>
        <strain evidence="6">G21630-S1</strain>
    </source>
</reference>
<sequence>MDLQSLRTFKLVMDLGSITAAAEHLHTVQPNVTARIRKLEQDLGTALFQRAHRRLIPTHEAHELLGYANAMLSLEQAAMKAINPRDQGHIRLGFIDSQAGHLLPGVIRAYQQSYPEAEIVVDSGVSGYLNREVEDCRLDAAVVVDRRVRSRDQDNLITHKLFTEPLVYLAPRNVVSLEEALTLPIMVLVQEGGGYRNFAIDWYRSQDLVSPKVMEISTIDGIVACIRAGICASVLPLSIVESFELQSRVSRFALPGEDAEISIVLTHRPELKGDRRIGKLLQVLQGNS</sequence>
<dbReference type="Gene3D" id="1.10.10.10">
    <property type="entry name" value="Winged helix-like DNA-binding domain superfamily/Winged helix DNA-binding domain"/>
    <property type="match status" value="1"/>
</dbReference>
<proteinExistence type="inferred from homology"/>
<evidence type="ECO:0000256" key="1">
    <source>
        <dbReference type="ARBA" id="ARBA00009437"/>
    </source>
</evidence>
<dbReference type="PANTHER" id="PTHR30126:SF40">
    <property type="entry name" value="HTH-TYPE TRANSCRIPTIONAL REGULATOR GLTR"/>
    <property type="match status" value="1"/>
</dbReference>
<dbReference type="Pfam" id="PF00126">
    <property type="entry name" value="HTH_1"/>
    <property type="match status" value="1"/>
</dbReference>
<evidence type="ECO:0000313" key="7">
    <source>
        <dbReference type="Proteomes" id="UP001069802"/>
    </source>
</evidence>
<dbReference type="PANTHER" id="PTHR30126">
    <property type="entry name" value="HTH-TYPE TRANSCRIPTIONAL REGULATOR"/>
    <property type="match status" value="1"/>
</dbReference>
<comment type="caution">
    <text evidence="6">The sequence shown here is derived from an EMBL/GenBank/DDBJ whole genome shotgun (WGS) entry which is preliminary data.</text>
</comment>
<dbReference type="PROSITE" id="PS50931">
    <property type="entry name" value="HTH_LYSR"/>
    <property type="match status" value="1"/>
</dbReference>
<dbReference type="Gene3D" id="3.40.190.10">
    <property type="entry name" value="Periplasmic binding protein-like II"/>
    <property type="match status" value="2"/>
</dbReference>
<evidence type="ECO:0000259" key="5">
    <source>
        <dbReference type="PROSITE" id="PS50931"/>
    </source>
</evidence>
<keyword evidence="2" id="KW-0805">Transcription regulation</keyword>
<dbReference type="SUPFAM" id="SSF46785">
    <property type="entry name" value="Winged helix' DNA-binding domain"/>
    <property type="match status" value="1"/>
</dbReference>
<accession>A0ABT4LI88</accession>
<protein>
    <submittedName>
        <fullName evidence="6">LysR family transcriptional regulator</fullName>
    </submittedName>
</protein>
<dbReference type="InterPro" id="IPR036390">
    <property type="entry name" value="WH_DNA-bd_sf"/>
</dbReference>
<keyword evidence="3" id="KW-0238">DNA-binding</keyword>
<dbReference type="InterPro" id="IPR005119">
    <property type="entry name" value="LysR_subst-bd"/>
</dbReference>
<dbReference type="Proteomes" id="UP001069802">
    <property type="component" value="Unassembled WGS sequence"/>
</dbReference>
<dbReference type="InterPro" id="IPR000847">
    <property type="entry name" value="LysR_HTH_N"/>
</dbReference>
<keyword evidence="7" id="KW-1185">Reference proteome</keyword>
<gene>
    <name evidence="6" type="ORF">O4H49_02930</name>
</gene>
<evidence type="ECO:0000256" key="4">
    <source>
        <dbReference type="ARBA" id="ARBA00023163"/>
    </source>
</evidence>